<dbReference type="InterPro" id="IPR000700">
    <property type="entry name" value="PAS-assoc_C"/>
</dbReference>
<comment type="caution">
    <text evidence="9">The sequence shown here is derived from an EMBL/GenBank/DDBJ whole genome shotgun (WGS) entry which is preliminary data.</text>
</comment>
<proteinExistence type="predicted"/>
<dbReference type="CDD" id="cd00130">
    <property type="entry name" value="PAS"/>
    <property type="match status" value="4"/>
</dbReference>
<dbReference type="SMART" id="SM00086">
    <property type="entry name" value="PAC"/>
    <property type="match status" value="5"/>
</dbReference>
<keyword evidence="3" id="KW-0597">Phosphoprotein</keyword>
<gene>
    <name evidence="9" type="ORF">ACFSSE_07800</name>
</gene>
<feature type="domain" description="PAC" evidence="8">
    <location>
        <begin position="468"/>
        <end position="519"/>
    </location>
</feature>
<dbReference type="SUPFAM" id="SSF55874">
    <property type="entry name" value="ATPase domain of HSP90 chaperone/DNA topoisomerase II/histidine kinase"/>
    <property type="match status" value="1"/>
</dbReference>
<dbReference type="SMART" id="SM00387">
    <property type="entry name" value="HATPase_c"/>
    <property type="match status" value="1"/>
</dbReference>
<dbReference type="PROSITE" id="PS50112">
    <property type="entry name" value="PAS"/>
    <property type="match status" value="2"/>
</dbReference>
<sequence>MATEPKDNIQTFFEINNLGLLVANHAQAMLAYWDKNQLCRFANHSYLKWFGKTREEMVDKMSMLDLLGPALYQENLPYITEVLKGNPQQFERVIKTPSGETINSIANYYPDIFEGKVRGFFVHVADITQVKALEKDIAISEAKFRGILENAPDATLIVNQAGVIQLINSQAENLFGYLGAELLKNSFFMLLPNRHRDEIKSSWSEFVENIISNTGNTLLNIKGLRKNGEEFPIEINVAKIQTEDEINICASIRDISDRMKSESEVKRNNERNKIFIEQAPNAIAMFDLQMCYLAASERWIADYQLKGKEIIGRSHYEIFPEIGDDWKAIHKACLNGEINKCDEASFERSDGSLQWITWDVRPWYISEGNIGGILMYTADITNLKEKDQEKRRIEEILDRTNEVARIGTWEVDLVRNKVSWSRITKEIHEVDPEFEPQLETAINFYKEGTSRDTINLAISEAIANGTYFDEEVELVTRKGNLYWTRAIGQAEFKNQKCVRLYGVFQDIDNKKRAEEALHLLNEELHTIFNAGYVSIIGTDLQGNITHFNKGAEHLLQYSAKEMIGIKTLEIIHLKEEVLKRGEELSELFNQKIEEFNVFVQVPKIDGVESREWTYVRKDGTFFPVQLVITAIKNSKGEVVGFLGVGTDISDIKKAENELKSILEITTDQNERLKNFAHIVSHNLRSHTGNLEMVIDLYVEENQEVVENEYIILLQTALKNLKETISNLNEVVLMNNSTENLEPLNLYKIIESASKSVGQIASSALVEIKNNVDSEMSIMGISAYTESIILNFITNGIKYRSNDRPSFVSFSAVQLKEYVLLTIEDNGIGIDLKRNRAKLFGMYKTFNGNPDARGIGLFITKNQIEAMGGKIEVESELNKGTIFKVYLKHEKN</sequence>
<dbReference type="Proteomes" id="UP001597546">
    <property type="component" value="Unassembled WGS sequence"/>
</dbReference>
<dbReference type="Gene3D" id="3.30.565.10">
    <property type="entry name" value="Histidine kinase-like ATPase, C-terminal domain"/>
    <property type="match status" value="1"/>
</dbReference>
<feature type="domain" description="PAS" evidence="7">
    <location>
        <begin position="140"/>
        <end position="214"/>
    </location>
</feature>
<organism evidence="9 10">
    <name type="scientific">Pedobacter alpinus</name>
    <dbReference type="NCBI Taxonomy" id="1590643"/>
    <lineage>
        <taxon>Bacteria</taxon>
        <taxon>Pseudomonadati</taxon>
        <taxon>Bacteroidota</taxon>
        <taxon>Sphingobacteriia</taxon>
        <taxon>Sphingobacteriales</taxon>
        <taxon>Sphingobacteriaceae</taxon>
        <taxon>Pedobacter</taxon>
    </lineage>
</organism>
<evidence type="ECO:0000256" key="1">
    <source>
        <dbReference type="ARBA" id="ARBA00000085"/>
    </source>
</evidence>
<evidence type="ECO:0000256" key="3">
    <source>
        <dbReference type="ARBA" id="ARBA00022553"/>
    </source>
</evidence>
<keyword evidence="10" id="KW-1185">Reference proteome</keyword>
<evidence type="ECO:0000313" key="9">
    <source>
        <dbReference type="EMBL" id="MFD2731607.1"/>
    </source>
</evidence>
<dbReference type="InterPro" id="IPR004358">
    <property type="entry name" value="Sig_transdc_His_kin-like_C"/>
</dbReference>
<dbReference type="SMART" id="SM00091">
    <property type="entry name" value="PAS"/>
    <property type="match status" value="4"/>
</dbReference>
<dbReference type="Pfam" id="PF00989">
    <property type="entry name" value="PAS"/>
    <property type="match status" value="1"/>
</dbReference>
<dbReference type="InterPro" id="IPR000014">
    <property type="entry name" value="PAS"/>
</dbReference>
<feature type="domain" description="PAC" evidence="8">
    <location>
        <begin position="608"/>
        <end position="660"/>
    </location>
</feature>
<reference evidence="10" key="1">
    <citation type="journal article" date="2019" name="Int. J. Syst. Evol. Microbiol.">
        <title>The Global Catalogue of Microorganisms (GCM) 10K type strain sequencing project: providing services to taxonomists for standard genome sequencing and annotation.</title>
        <authorList>
            <consortium name="The Broad Institute Genomics Platform"/>
            <consortium name="The Broad Institute Genome Sequencing Center for Infectious Disease"/>
            <person name="Wu L."/>
            <person name="Ma J."/>
        </authorList>
    </citation>
    <scope>NUCLEOTIDE SEQUENCE [LARGE SCALE GENOMIC DNA]</scope>
    <source>
        <strain evidence="10">KCTC 42456</strain>
    </source>
</reference>
<dbReference type="Gene3D" id="3.30.450.20">
    <property type="entry name" value="PAS domain"/>
    <property type="match status" value="5"/>
</dbReference>
<dbReference type="Pfam" id="PF13426">
    <property type="entry name" value="PAS_9"/>
    <property type="match status" value="1"/>
</dbReference>
<dbReference type="InterPro" id="IPR052162">
    <property type="entry name" value="Sensor_kinase/Photoreceptor"/>
</dbReference>
<dbReference type="InterPro" id="IPR036890">
    <property type="entry name" value="HATPase_C_sf"/>
</dbReference>
<dbReference type="PRINTS" id="PR00344">
    <property type="entry name" value="BCTRLSENSOR"/>
</dbReference>
<evidence type="ECO:0000256" key="2">
    <source>
        <dbReference type="ARBA" id="ARBA00012438"/>
    </source>
</evidence>
<dbReference type="PANTHER" id="PTHR43304:SF1">
    <property type="entry name" value="PAC DOMAIN-CONTAINING PROTEIN"/>
    <property type="match status" value="1"/>
</dbReference>
<dbReference type="InterPro" id="IPR013767">
    <property type="entry name" value="PAS_fold"/>
</dbReference>
<dbReference type="PROSITE" id="PS50109">
    <property type="entry name" value="HIS_KIN"/>
    <property type="match status" value="1"/>
</dbReference>
<feature type="domain" description="PAC" evidence="8">
    <location>
        <begin position="217"/>
        <end position="267"/>
    </location>
</feature>
<evidence type="ECO:0000313" key="10">
    <source>
        <dbReference type="Proteomes" id="UP001597546"/>
    </source>
</evidence>
<dbReference type="Pfam" id="PF02518">
    <property type="entry name" value="HATPase_c"/>
    <property type="match status" value="1"/>
</dbReference>
<keyword evidence="5" id="KW-0418">Kinase</keyword>
<dbReference type="RefSeq" id="WP_379045511.1">
    <property type="nucleotide sequence ID" value="NZ_JBHSKW010000056.1"/>
</dbReference>
<keyword evidence="4" id="KW-0808">Transferase</keyword>
<dbReference type="InterPro" id="IPR005467">
    <property type="entry name" value="His_kinase_dom"/>
</dbReference>
<dbReference type="InterPro" id="IPR001610">
    <property type="entry name" value="PAC"/>
</dbReference>
<feature type="domain" description="PAS" evidence="7">
    <location>
        <begin position="520"/>
        <end position="572"/>
    </location>
</feature>
<evidence type="ECO:0000259" key="8">
    <source>
        <dbReference type="PROSITE" id="PS50113"/>
    </source>
</evidence>
<dbReference type="SUPFAM" id="SSF55785">
    <property type="entry name" value="PYP-like sensor domain (PAS domain)"/>
    <property type="match status" value="5"/>
</dbReference>
<accession>A0ABW5TQQ4</accession>
<dbReference type="PANTHER" id="PTHR43304">
    <property type="entry name" value="PHYTOCHROME-LIKE PROTEIN CPH1"/>
    <property type="match status" value="1"/>
</dbReference>
<dbReference type="PROSITE" id="PS50113">
    <property type="entry name" value="PAC"/>
    <property type="match status" value="4"/>
</dbReference>
<evidence type="ECO:0000259" key="6">
    <source>
        <dbReference type="PROSITE" id="PS50109"/>
    </source>
</evidence>
<dbReference type="EMBL" id="JBHULV010000024">
    <property type="protein sequence ID" value="MFD2731607.1"/>
    <property type="molecule type" value="Genomic_DNA"/>
</dbReference>
<protein>
    <recommendedName>
        <fullName evidence="2">histidine kinase</fullName>
        <ecNumber evidence="2">2.7.13.3</ecNumber>
    </recommendedName>
</protein>
<feature type="domain" description="Histidine kinase" evidence="6">
    <location>
        <begin position="678"/>
        <end position="890"/>
    </location>
</feature>
<dbReference type="NCBIfam" id="TIGR00229">
    <property type="entry name" value="sensory_box"/>
    <property type="match status" value="4"/>
</dbReference>
<dbReference type="InterPro" id="IPR035965">
    <property type="entry name" value="PAS-like_dom_sf"/>
</dbReference>
<name>A0ABW5TQQ4_9SPHI</name>
<dbReference type="Pfam" id="PF08448">
    <property type="entry name" value="PAS_4"/>
    <property type="match status" value="2"/>
</dbReference>
<dbReference type="InterPro" id="IPR003594">
    <property type="entry name" value="HATPase_dom"/>
</dbReference>
<comment type="catalytic activity">
    <reaction evidence="1">
        <text>ATP + protein L-histidine = ADP + protein N-phospho-L-histidine.</text>
        <dbReference type="EC" id="2.7.13.3"/>
    </reaction>
</comment>
<evidence type="ECO:0000256" key="5">
    <source>
        <dbReference type="ARBA" id="ARBA00022777"/>
    </source>
</evidence>
<evidence type="ECO:0000256" key="4">
    <source>
        <dbReference type="ARBA" id="ARBA00022679"/>
    </source>
</evidence>
<evidence type="ECO:0000259" key="7">
    <source>
        <dbReference type="PROSITE" id="PS50112"/>
    </source>
</evidence>
<dbReference type="EC" id="2.7.13.3" evidence="2"/>
<dbReference type="InterPro" id="IPR013656">
    <property type="entry name" value="PAS_4"/>
</dbReference>
<feature type="domain" description="PAC" evidence="8">
    <location>
        <begin position="340"/>
        <end position="392"/>
    </location>
</feature>